<comment type="similarity">
    <text evidence="2">Belongs to the phosphoenolpyruvate carboxykinase (ATP) family.</text>
</comment>
<reference evidence="8 9" key="1">
    <citation type="submission" date="2018-03" db="EMBL/GenBank/DDBJ databases">
        <authorList>
            <person name="Gulvik C.A."/>
        </authorList>
    </citation>
    <scope>NUCLEOTIDE SEQUENCE [LARGE SCALE GENOMIC DNA]</scope>
    <source>
        <strain evidence="8 9">JCM 31581</strain>
    </source>
</reference>
<dbReference type="AlphaFoldDB" id="A0A429Z8A8"/>
<evidence type="ECO:0000313" key="9">
    <source>
        <dbReference type="Proteomes" id="UP000277864"/>
    </source>
</evidence>
<evidence type="ECO:0000256" key="5">
    <source>
        <dbReference type="ARBA" id="ARBA00022840"/>
    </source>
</evidence>
<dbReference type="InterPro" id="IPR013035">
    <property type="entry name" value="PEP_carboxykinase_C"/>
</dbReference>
<dbReference type="SUPFAM" id="SSF53795">
    <property type="entry name" value="PEP carboxykinase-like"/>
    <property type="match status" value="1"/>
</dbReference>
<dbReference type="UniPathway" id="UPA00138"/>
<comment type="pathway">
    <text evidence="1">Carbohydrate biosynthesis; gluconeogenesis.</text>
</comment>
<evidence type="ECO:0000256" key="1">
    <source>
        <dbReference type="ARBA" id="ARBA00004742"/>
    </source>
</evidence>
<sequence>MSTKNQWKREEISCNNPSFSRFRTMIETAFYGNHVTELQSVEEAYREALEAKGTIITDLTVYKPDFFDLPEGTRVLVDNGGAVTGRTAFARRILGEPGTDDEQLIQVVQEAIYQKKATDFWKTSVVVGLDSDFMVKSHLMIPKGEENNLYSYVLNFQFLNKEYRLDYEASKAYEEGDIYIYADPSFTHPDYPHGLVVFDETHNACAVLGLNYFGELKKATLTLAWALAKRNGYVPCHGGLKQFKLGEDEYYTMAVFGLSGSGKSTITLADHDHRYQVAVLHDDAFIISKENGSSISLEPAYFDKTQDYPMSDPGCRYFLTVQNVGVTLDEEGKRVLVTEDLRNGNGRTVKSLFATPNRVYSVATPLDSIFWIMKEPTLPPILKVTDPALATLFGLTLMTKRTTAEHRVQKTKADQVIEPFANPFRIYPLGEEYQAFYELFQSQDIACYILNTDYFGDKKVTKEDTLQVIEQVVENQAEFVPFGSVQSVEYLPTPGFDVNWTEEYAQQFKESMEVRLRYLERLQHADNGYHQIPEVAVKRWRELVTTLF</sequence>
<proteinExistence type="inferred from homology"/>
<evidence type="ECO:0000256" key="2">
    <source>
        <dbReference type="ARBA" id="ARBA00006052"/>
    </source>
</evidence>
<evidence type="ECO:0000256" key="3">
    <source>
        <dbReference type="ARBA" id="ARBA00012363"/>
    </source>
</evidence>
<keyword evidence="6" id="KW-0456">Lyase</keyword>
<organism evidence="8 9">
    <name type="scientific">Vagococcus humatus</name>
    <dbReference type="NCBI Taxonomy" id="1889241"/>
    <lineage>
        <taxon>Bacteria</taxon>
        <taxon>Bacillati</taxon>
        <taxon>Bacillota</taxon>
        <taxon>Bacilli</taxon>
        <taxon>Lactobacillales</taxon>
        <taxon>Enterococcaceae</taxon>
        <taxon>Vagococcus</taxon>
    </lineage>
</organism>
<dbReference type="GO" id="GO:0004612">
    <property type="term" value="F:phosphoenolpyruvate carboxykinase (ATP) activity"/>
    <property type="evidence" value="ECO:0007669"/>
    <property type="project" value="UniProtKB-EC"/>
</dbReference>
<gene>
    <name evidence="8" type="ORF">C7P63_01950</name>
</gene>
<dbReference type="GO" id="GO:0016301">
    <property type="term" value="F:kinase activity"/>
    <property type="evidence" value="ECO:0007669"/>
    <property type="project" value="UniProtKB-KW"/>
</dbReference>
<dbReference type="GO" id="GO:0006094">
    <property type="term" value="P:gluconeogenesis"/>
    <property type="evidence" value="ECO:0007669"/>
    <property type="project" value="UniProtKB-UniPathway"/>
</dbReference>
<comment type="caution">
    <text evidence="8">The sequence shown here is derived from an EMBL/GenBank/DDBJ whole genome shotgun (WGS) entry which is preliminary data.</text>
</comment>
<evidence type="ECO:0000256" key="7">
    <source>
        <dbReference type="ARBA" id="ARBA00047371"/>
    </source>
</evidence>
<dbReference type="InterPro" id="IPR008210">
    <property type="entry name" value="PEP_carboxykinase_N"/>
</dbReference>
<keyword evidence="8" id="KW-0808">Transferase</keyword>
<keyword evidence="8" id="KW-0670">Pyruvate</keyword>
<evidence type="ECO:0000313" key="8">
    <source>
        <dbReference type="EMBL" id="RST89865.1"/>
    </source>
</evidence>
<name>A0A429Z8A8_9ENTE</name>
<keyword evidence="9" id="KW-1185">Reference proteome</keyword>
<dbReference type="RefSeq" id="WP_125942477.1">
    <property type="nucleotide sequence ID" value="NZ_PXZH01000001.1"/>
</dbReference>
<accession>A0A429Z8A8</accession>
<dbReference type="Pfam" id="PF01293">
    <property type="entry name" value="PEPCK_ATP"/>
    <property type="match status" value="1"/>
</dbReference>
<dbReference type="Gene3D" id="3.90.228.20">
    <property type="match status" value="1"/>
</dbReference>
<dbReference type="EC" id="4.1.1.49" evidence="3"/>
<evidence type="ECO:0000256" key="4">
    <source>
        <dbReference type="ARBA" id="ARBA00022741"/>
    </source>
</evidence>
<dbReference type="OrthoDB" id="9806325at2"/>
<comment type="catalytic activity">
    <reaction evidence="7">
        <text>oxaloacetate + ATP = phosphoenolpyruvate + ADP + CO2</text>
        <dbReference type="Rhea" id="RHEA:18617"/>
        <dbReference type="ChEBI" id="CHEBI:16452"/>
        <dbReference type="ChEBI" id="CHEBI:16526"/>
        <dbReference type="ChEBI" id="CHEBI:30616"/>
        <dbReference type="ChEBI" id="CHEBI:58702"/>
        <dbReference type="ChEBI" id="CHEBI:456216"/>
        <dbReference type="EC" id="4.1.1.49"/>
    </reaction>
</comment>
<dbReference type="Proteomes" id="UP000277864">
    <property type="component" value="Unassembled WGS sequence"/>
</dbReference>
<dbReference type="SUPFAM" id="SSF68923">
    <property type="entry name" value="PEP carboxykinase N-terminal domain"/>
    <property type="match status" value="1"/>
</dbReference>
<dbReference type="EMBL" id="PXZH01000001">
    <property type="protein sequence ID" value="RST89865.1"/>
    <property type="molecule type" value="Genomic_DNA"/>
</dbReference>
<keyword evidence="5" id="KW-0067">ATP-binding</keyword>
<dbReference type="InterPro" id="IPR001272">
    <property type="entry name" value="PEP_carboxykinase_ATP"/>
</dbReference>
<keyword evidence="4" id="KW-0547">Nucleotide-binding</keyword>
<dbReference type="GO" id="GO:0005524">
    <property type="term" value="F:ATP binding"/>
    <property type="evidence" value="ECO:0007669"/>
    <property type="project" value="UniProtKB-KW"/>
</dbReference>
<keyword evidence="8" id="KW-0418">Kinase</keyword>
<protein>
    <recommendedName>
        <fullName evidence="3">phosphoenolpyruvate carboxykinase (ATP)</fullName>
        <ecNumber evidence="3">4.1.1.49</ecNumber>
    </recommendedName>
</protein>
<evidence type="ECO:0000256" key="6">
    <source>
        <dbReference type="ARBA" id="ARBA00023239"/>
    </source>
</evidence>